<organism evidence="1 2">
    <name type="scientific">Artomyces pyxidatus</name>
    <dbReference type="NCBI Taxonomy" id="48021"/>
    <lineage>
        <taxon>Eukaryota</taxon>
        <taxon>Fungi</taxon>
        <taxon>Dikarya</taxon>
        <taxon>Basidiomycota</taxon>
        <taxon>Agaricomycotina</taxon>
        <taxon>Agaricomycetes</taxon>
        <taxon>Russulales</taxon>
        <taxon>Auriscalpiaceae</taxon>
        <taxon>Artomyces</taxon>
    </lineage>
</organism>
<gene>
    <name evidence="1" type="ORF">BV25DRAFT_1875200</name>
</gene>
<evidence type="ECO:0000313" key="2">
    <source>
        <dbReference type="Proteomes" id="UP000814140"/>
    </source>
</evidence>
<dbReference type="EMBL" id="MU277188">
    <property type="protein sequence ID" value="KAI0068060.1"/>
    <property type="molecule type" value="Genomic_DNA"/>
</dbReference>
<name>A0ACB8TI40_9AGAM</name>
<proteinExistence type="predicted"/>
<protein>
    <submittedName>
        <fullName evidence="1">Uncharacterized protein</fullName>
    </submittedName>
</protein>
<reference evidence="1" key="1">
    <citation type="submission" date="2021-03" db="EMBL/GenBank/DDBJ databases">
        <authorList>
            <consortium name="DOE Joint Genome Institute"/>
            <person name="Ahrendt S."/>
            <person name="Looney B.P."/>
            <person name="Miyauchi S."/>
            <person name="Morin E."/>
            <person name="Drula E."/>
            <person name="Courty P.E."/>
            <person name="Chicoki N."/>
            <person name="Fauchery L."/>
            <person name="Kohler A."/>
            <person name="Kuo A."/>
            <person name="Labutti K."/>
            <person name="Pangilinan J."/>
            <person name="Lipzen A."/>
            <person name="Riley R."/>
            <person name="Andreopoulos W."/>
            <person name="He G."/>
            <person name="Johnson J."/>
            <person name="Barry K.W."/>
            <person name="Grigoriev I.V."/>
            <person name="Nagy L."/>
            <person name="Hibbett D."/>
            <person name="Henrissat B."/>
            <person name="Matheny P.B."/>
            <person name="Labbe J."/>
            <person name="Martin F."/>
        </authorList>
    </citation>
    <scope>NUCLEOTIDE SEQUENCE</scope>
    <source>
        <strain evidence="1">HHB10654</strain>
    </source>
</reference>
<dbReference type="Proteomes" id="UP000814140">
    <property type="component" value="Unassembled WGS sequence"/>
</dbReference>
<reference evidence="1" key="2">
    <citation type="journal article" date="2022" name="New Phytol.">
        <title>Evolutionary transition to the ectomycorrhizal habit in the genomes of a hyperdiverse lineage of mushroom-forming fungi.</title>
        <authorList>
            <person name="Looney B."/>
            <person name="Miyauchi S."/>
            <person name="Morin E."/>
            <person name="Drula E."/>
            <person name="Courty P.E."/>
            <person name="Kohler A."/>
            <person name="Kuo A."/>
            <person name="LaButti K."/>
            <person name="Pangilinan J."/>
            <person name="Lipzen A."/>
            <person name="Riley R."/>
            <person name="Andreopoulos W."/>
            <person name="He G."/>
            <person name="Johnson J."/>
            <person name="Nolan M."/>
            <person name="Tritt A."/>
            <person name="Barry K.W."/>
            <person name="Grigoriev I.V."/>
            <person name="Nagy L.G."/>
            <person name="Hibbett D."/>
            <person name="Henrissat B."/>
            <person name="Matheny P.B."/>
            <person name="Labbe J."/>
            <person name="Martin F.M."/>
        </authorList>
    </citation>
    <scope>NUCLEOTIDE SEQUENCE</scope>
    <source>
        <strain evidence="1">HHB10654</strain>
    </source>
</reference>
<comment type="caution">
    <text evidence="1">The sequence shown here is derived from an EMBL/GenBank/DDBJ whole genome shotgun (WGS) entry which is preliminary data.</text>
</comment>
<accession>A0ACB8TI40</accession>
<keyword evidence="2" id="KW-1185">Reference proteome</keyword>
<evidence type="ECO:0000313" key="1">
    <source>
        <dbReference type="EMBL" id="KAI0068060.1"/>
    </source>
</evidence>
<sequence length="359" mass="38980">MVSSELFDLLRGYSALFPPRVLRFPSNASFAEVHDFLLHSILLNPHLERYPPSSVYQSSFWKCAIEHLEGMLGEEASDELDERIYERKISLVSTSCPVPLSQNSMAPPPPSFVTHIWRPQGYPASGSSETVDPQSHSSVTLFESRTTIESGTTGLRTWRASFALANYLIGHPDLVAGKKVLELGSGAGFLGLVMADIQTHCDGTAQSALQLTDFNEDVLNRCTENVQLPCNASSSCPNVTVTRLDWSDAVDPSRSPSLQAFLTDFQPDLLVGADLLYGFDMIQPLLATLHLALRASATAAYLCLAVRNEDVLHAFLSAAVTAGHPLSVEELPLGHERPALLIPEEIVGAVKALVISLKA</sequence>